<evidence type="ECO:0000313" key="2">
    <source>
        <dbReference type="Proteomes" id="UP001222087"/>
    </source>
</evidence>
<dbReference type="EMBL" id="CP119078">
    <property type="protein sequence ID" value="WED43386.1"/>
    <property type="molecule type" value="Genomic_DNA"/>
</dbReference>
<sequence length="170" mass="19543">MRRKLASIMGIFFFIPFAYSFGLDDVYVQEKNKIISFKQAVTSKQGYVGKKNNHYFLSIGSYSTTFDLNGNINSFDSATNILFPKRVFMELTLMNLYPNAQIYFDQEPIGNTDQDGNARKVLYLEKIGSYSIKIKKPKNKVAHQVVKIEDTCKVECRDVKPMTCNIFTEN</sequence>
<gene>
    <name evidence="1" type="ORF">PXX05_01010</name>
</gene>
<dbReference type="RefSeq" id="WP_061640372.1">
    <property type="nucleotide sequence ID" value="NZ_CP119078.1"/>
</dbReference>
<evidence type="ECO:0000313" key="1">
    <source>
        <dbReference type="EMBL" id="WED43386.1"/>
    </source>
</evidence>
<proteinExistence type="predicted"/>
<reference evidence="1 2" key="1">
    <citation type="submission" date="2023-02" db="EMBL/GenBank/DDBJ databases">
        <title>Genome Sequence of L. cardiaca H63T.</title>
        <authorList>
            <person name="Lopez A.E."/>
            <person name="Cianciotto N.P."/>
        </authorList>
    </citation>
    <scope>NUCLEOTIDE SEQUENCE [LARGE SCALE GENOMIC DNA]</scope>
    <source>
        <strain evidence="1 2">H63</strain>
    </source>
</reference>
<name>A0ABY8AVE7_9GAMM</name>
<accession>A0ABY8AVE7</accession>
<keyword evidence="2" id="KW-1185">Reference proteome</keyword>
<organism evidence="1 2">
    <name type="scientific">Legionella cardiaca</name>
    <dbReference type="NCBI Taxonomy" id="1071983"/>
    <lineage>
        <taxon>Bacteria</taxon>
        <taxon>Pseudomonadati</taxon>
        <taxon>Pseudomonadota</taxon>
        <taxon>Gammaproteobacteria</taxon>
        <taxon>Legionellales</taxon>
        <taxon>Legionellaceae</taxon>
        <taxon>Legionella</taxon>
    </lineage>
</organism>
<dbReference type="Proteomes" id="UP001222087">
    <property type="component" value="Chromosome"/>
</dbReference>
<protein>
    <submittedName>
        <fullName evidence="1">Uncharacterized protein</fullName>
    </submittedName>
</protein>